<evidence type="ECO:0000313" key="4">
    <source>
        <dbReference type="EMBL" id="ATC32102.1"/>
    </source>
</evidence>
<dbReference type="PANTHER" id="PTHR30349:SF94">
    <property type="entry name" value="INTEGRASE_RECOMBINASE HI_1414-RELATED"/>
    <property type="match status" value="1"/>
</dbReference>
<evidence type="ECO:0000313" key="5">
    <source>
        <dbReference type="Proteomes" id="UP000217311"/>
    </source>
</evidence>
<dbReference type="InterPro" id="IPR011010">
    <property type="entry name" value="DNA_brk_join_enz"/>
</dbReference>
<dbReference type="AlphaFoldDB" id="A0A290MJX9"/>
<keyword evidence="1" id="KW-0229">DNA integration</keyword>
<dbReference type="GO" id="GO:0003677">
    <property type="term" value="F:DNA binding"/>
    <property type="evidence" value="ECO:0007669"/>
    <property type="project" value="InterPro"/>
</dbReference>
<gene>
    <name evidence="4" type="ORF">CA606_06895</name>
</gene>
<proteinExistence type="predicted"/>
<dbReference type="InterPro" id="IPR050090">
    <property type="entry name" value="Tyrosine_recombinase_XerCD"/>
</dbReference>
<dbReference type="GO" id="GO:0015074">
    <property type="term" value="P:DNA integration"/>
    <property type="evidence" value="ECO:0007669"/>
    <property type="project" value="UniProtKB-KW"/>
</dbReference>
<dbReference type="InterPro" id="IPR013762">
    <property type="entry name" value="Integrase-like_cat_sf"/>
</dbReference>
<feature type="domain" description="Tyr recombinase" evidence="3">
    <location>
        <begin position="169"/>
        <end position="349"/>
    </location>
</feature>
<dbReference type="PROSITE" id="PS51898">
    <property type="entry name" value="TYR_RECOMBINASE"/>
    <property type="match status" value="1"/>
</dbReference>
<evidence type="ECO:0000259" key="3">
    <source>
        <dbReference type="PROSITE" id="PS51898"/>
    </source>
</evidence>
<name>A0A290MJX9_CAUVI</name>
<dbReference type="GO" id="GO:0006310">
    <property type="term" value="P:DNA recombination"/>
    <property type="evidence" value="ECO:0007669"/>
    <property type="project" value="UniProtKB-KW"/>
</dbReference>
<dbReference type="RefSeq" id="WP_096051538.1">
    <property type="nucleotide sequence ID" value="NZ_CP023315.3"/>
</dbReference>
<reference evidence="5" key="1">
    <citation type="submission" date="2017-09" db="EMBL/GenBank/DDBJ databases">
        <title>Genome evolution observed in wild isolates of Caulobacter crescentus.</title>
        <authorList>
            <person name="Ely B."/>
            <person name="Wilson K."/>
            <person name="Scott D."/>
        </authorList>
    </citation>
    <scope>NUCLEOTIDE SEQUENCE [LARGE SCALE GENOMIC DNA]</scope>
    <source>
        <strain evidence="5">CB13b1a</strain>
    </source>
</reference>
<dbReference type="Pfam" id="PF00589">
    <property type="entry name" value="Phage_integrase"/>
    <property type="match status" value="1"/>
</dbReference>
<dbReference type="Proteomes" id="UP000217311">
    <property type="component" value="Chromosome"/>
</dbReference>
<keyword evidence="2" id="KW-0233">DNA recombination</keyword>
<dbReference type="PANTHER" id="PTHR30349">
    <property type="entry name" value="PHAGE INTEGRASE-RELATED"/>
    <property type="match status" value="1"/>
</dbReference>
<dbReference type="InterPro" id="IPR002104">
    <property type="entry name" value="Integrase_catalytic"/>
</dbReference>
<dbReference type="SUPFAM" id="SSF56349">
    <property type="entry name" value="DNA breaking-rejoining enzymes"/>
    <property type="match status" value="1"/>
</dbReference>
<dbReference type="CDD" id="cd00796">
    <property type="entry name" value="INT_Rci_Hp1_C"/>
    <property type="match status" value="1"/>
</dbReference>
<organism evidence="4 5">
    <name type="scientific">Caulobacter vibrioides</name>
    <name type="common">Caulobacter crescentus</name>
    <dbReference type="NCBI Taxonomy" id="155892"/>
    <lineage>
        <taxon>Bacteria</taxon>
        <taxon>Pseudomonadati</taxon>
        <taxon>Pseudomonadota</taxon>
        <taxon>Alphaproteobacteria</taxon>
        <taxon>Caulobacterales</taxon>
        <taxon>Caulobacteraceae</taxon>
        <taxon>Caulobacter</taxon>
    </lineage>
</organism>
<sequence>MATILKQKSGRWRAQVRRKGGYVSETFGLRKDAEAWARQIERDLDLGISPTARARDTIQTFGDLVDLHIRDMQSVGKPIRRTKAFSLDALKKQLGAVRIADLDREALITFGKARARAGAGPMTLGIDLGYIRTLLAHGASVHGLPYSPEPVALARQALRHLGLVGKGQERDRRPTQSEIERLIDYFRGLNGLTIPMGRIVKFAIATAMRQEEISRVTWEDLDARHKMLLIRDRKDPRQKQGNHQNIPLLDISGYDAWDLIEEQALHLGHRTGRIFPYNSRSVGAAFRRGCRHLRIADLRFHDLRHEATSRLFEAEFKIPEVSLVTGHKDWKMLQRYTHIRPEDLHAIGARRRALREAATT</sequence>
<dbReference type="Gene3D" id="1.10.443.10">
    <property type="entry name" value="Intergrase catalytic core"/>
    <property type="match status" value="1"/>
</dbReference>
<evidence type="ECO:0000256" key="1">
    <source>
        <dbReference type="ARBA" id="ARBA00022908"/>
    </source>
</evidence>
<dbReference type="EMBL" id="CP023315">
    <property type="protein sequence ID" value="ATC32102.1"/>
    <property type="molecule type" value="Genomic_DNA"/>
</dbReference>
<protein>
    <submittedName>
        <fullName evidence="4">Site-specific integrase</fullName>
    </submittedName>
</protein>
<accession>A0A290MJX9</accession>
<evidence type="ECO:0000256" key="2">
    <source>
        <dbReference type="ARBA" id="ARBA00023172"/>
    </source>
</evidence>